<dbReference type="AlphaFoldDB" id="A0A512DFX1"/>
<feature type="compositionally biased region" description="Low complexity" evidence="1">
    <location>
        <begin position="65"/>
        <end position="77"/>
    </location>
</feature>
<gene>
    <name evidence="2" type="ORF">CAE01nite_31130</name>
</gene>
<evidence type="ECO:0000313" key="3">
    <source>
        <dbReference type="Proteomes" id="UP000321181"/>
    </source>
</evidence>
<dbReference type="EMBL" id="BJYY01000019">
    <property type="protein sequence ID" value="GEO35388.1"/>
    <property type="molecule type" value="Genomic_DNA"/>
</dbReference>
<protein>
    <submittedName>
        <fullName evidence="2">Uncharacterized protein</fullName>
    </submittedName>
</protein>
<reference evidence="2 3" key="1">
    <citation type="submission" date="2019-07" db="EMBL/GenBank/DDBJ databases">
        <title>Whole genome shotgun sequence of Cellulomonas aerilata NBRC 106308.</title>
        <authorList>
            <person name="Hosoyama A."/>
            <person name="Uohara A."/>
            <person name="Ohji S."/>
            <person name="Ichikawa N."/>
        </authorList>
    </citation>
    <scope>NUCLEOTIDE SEQUENCE [LARGE SCALE GENOMIC DNA]</scope>
    <source>
        <strain evidence="2 3">NBRC 106308</strain>
    </source>
</reference>
<evidence type="ECO:0000256" key="1">
    <source>
        <dbReference type="SAM" id="MobiDB-lite"/>
    </source>
</evidence>
<organism evidence="2 3">
    <name type="scientific">Cellulomonas aerilata</name>
    <dbReference type="NCBI Taxonomy" id="515326"/>
    <lineage>
        <taxon>Bacteria</taxon>
        <taxon>Bacillati</taxon>
        <taxon>Actinomycetota</taxon>
        <taxon>Actinomycetes</taxon>
        <taxon>Micrococcales</taxon>
        <taxon>Cellulomonadaceae</taxon>
        <taxon>Cellulomonas</taxon>
    </lineage>
</organism>
<feature type="region of interest" description="Disordered" evidence="1">
    <location>
        <begin position="50"/>
        <end position="77"/>
    </location>
</feature>
<accession>A0A512DFX1</accession>
<comment type="caution">
    <text evidence="2">The sequence shown here is derived from an EMBL/GenBank/DDBJ whole genome shotgun (WGS) entry which is preliminary data.</text>
</comment>
<sequence length="77" mass="7276">MTTWSTTPVRIGDGAGDAASAGDLSLVRRPLPAAGSRSVVREVPVILATASGGAQAPGTGGPSGAGRPAAHRAGGGS</sequence>
<name>A0A512DFX1_9CELL</name>
<dbReference type="RefSeq" id="WP_146906404.1">
    <property type="nucleotide sequence ID" value="NZ_BAAARM010000005.1"/>
</dbReference>
<evidence type="ECO:0000313" key="2">
    <source>
        <dbReference type="EMBL" id="GEO35388.1"/>
    </source>
</evidence>
<keyword evidence="3" id="KW-1185">Reference proteome</keyword>
<feature type="region of interest" description="Disordered" evidence="1">
    <location>
        <begin position="1"/>
        <end position="23"/>
    </location>
</feature>
<dbReference type="Proteomes" id="UP000321181">
    <property type="component" value="Unassembled WGS sequence"/>
</dbReference>
<proteinExistence type="predicted"/>